<evidence type="ECO:0000256" key="3">
    <source>
        <dbReference type="ARBA" id="ARBA00022490"/>
    </source>
</evidence>
<dbReference type="SUPFAM" id="SSF47323">
    <property type="entry name" value="Anticodon-binding domain of a subclass of class I aminoacyl-tRNA synthetases"/>
    <property type="match status" value="1"/>
</dbReference>
<dbReference type="Pfam" id="PF10458">
    <property type="entry name" value="Val_tRNA-synt_C"/>
    <property type="match status" value="1"/>
</dbReference>
<keyword evidence="6 12" id="KW-0067">ATP-binding</keyword>
<dbReference type="PROSITE" id="PS00178">
    <property type="entry name" value="AA_TRNA_LIGASE_I"/>
    <property type="match status" value="1"/>
</dbReference>
<evidence type="ECO:0000259" key="13">
    <source>
        <dbReference type="Pfam" id="PF00133"/>
    </source>
</evidence>
<keyword evidence="8 12" id="KW-0175">Coiled coil</keyword>
<dbReference type="InterPro" id="IPR002300">
    <property type="entry name" value="aa-tRNA-synth_Ia"/>
</dbReference>
<feature type="short sequence motif" description="'KMSKS' region" evidence="12">
    <location>
        <begin position="526"/>
        <end position="530"/>
    </location>
</feature>
<dbReference type="GO" id="GO:0002161">
    <property type="term" value="F:aminoacyl-tRNA deacylase activity"/>
    <property type="evidence" value="ECO:0007669"/>
    <property type="project" value="InterPro"/>
</dbReference>
<comment type="domain">
    <text evidence="12">ValRS has two distinct active sites: one for aminoacylation and one for editing. The misactivated threonine is translocated from the active site to the editing site.</text>
</comment>
<dbReference type="NCBIfam" id="TIGR00422">
    <property type="entry name" value="valS"/>
    <property type="match status" value="1"/>
</dbReference>
<dbReference type="SUPFAM" id="SSF52374">
    <property type="entry name" value="Nucleotidylyl transferase"/>
    <property type="match status" value="1"/>
</dbReference>
<keyword evidence="4 12" id="KW-0436">Ligase</keyword>
<reference evidence="16" key="1">
    <citation type="journal article" date="2021" name="Environ. Microbiol.">
        <title>Genomic characterization of three novel Desulfobacterota classes expand the metabolic and phylogenetic diversity of the phylum.</title>
        <authorList>
            <person name="Murphy C.L."/>
            <person name="Biggerstaff J."/>
            <person name="Eichhorn A."/>
            <person name="Ewing E."/>
            <person name="Shahan R."/>
            <person name="Soriano D."/>
            <person name="Stewart S."/>
            <person name="VanMol K."/>
            <person name="Walker R."/>
            <person name="Walters P."/>
            <person name="Elshahed M.S."/>
            <person name="Youssef N.H."/>
        </authorList>
    </citation>
    <scope>NUCLEOTIDE SEQUENCE</scope>
    <source>
        <strain evidence="16">Zod_Metabat.24</strain>
    </source>
</reference>
<sequence>MVEGGNRGYNPAEIEDKWYEFWDRKGLFRADNESTSEPYSIVIPPPNVTGSLHMGHALNNTLQDILIRFKGMQGRNTLWMPGTDHAGIATQNVVEKNLAKIGKTRHDLGRKMFVDRVWEWKEEHGGLIIKQLKKLGASCDWSRERFTMDEGLSKAVRLVFVTLYKDGLIYRGDYISNWCPRCHTALADLEVEHEDTKGHLYYIRYPYLDDEKKFVVVATTRPETMFGDTAVAVNPDDERYKDLKGKKLVLPIIKRELPVIFDDYVSLEFGTGALKITPAHDANDFEIGNNHGLERIVVINEDGTLNEGAGPYNGMERYEAREKVVSDLEEMGLLEKIEDYPVPLGKCYRCHTVVEPLVSKQWFVKADVLAKEAIAAVRDGRTRIIPKQWENTYFDWMENIRDWCISRQLWWGHRIPAWYCDGCGEVIVSMEDPKECSACKGKKLTQDTDVLDTWFSSALWPFSTMGWPDKTKDLDVYYPTSALITGFDIIFFWVARMMMMGLYFMKDVPFKDVYIHALVRDEMGQKMSKSKGNVIDPLTIIEKYGADAFRFTLTAFAAMGRDIKLSESRIEGYRFFINKLWNAARFVQMNIGDGYAPDLDFAKENLNLADRWLLSRLQSVTEEVTNALENYEFNVAAASLYQFVWHELCDWYIEISKIYLYSENESERERTKNVLTYALTRTLKLLHPIIPFVTEEIYSNIMGNIKDKAKDAPDFLMKSPFPEKENSLTFPDAESSFAHIRDIVTNIRNIRGEMNIHPKKKLAVMISSADGKDLELIKEYGVYIKSLAGVDKIETGQNLEQPEGSATSITGPYAIYVPLVGIVDFTEEKKRLDKEMEKLKSDLMKVEGKLGSENFVSKAPEEVVAKERNKRETIIAKRDNLLDSLKKVEKFLGASS</sequence>
<gene>
    <name evidence="12" type="primary">valS</name>
    <name evidence="16" type="ORF">JW984_15710</name>
</gene>
<name>A0A9D8KHW1_9DELT</name>
<evidence type="ECO:0000256" key="4">
    <source>
        <dbReference type="ARBA" id="ARBA00022598"/>
    </source>
</evidence>
<proteinExistence type="inferred from homology"/>
<evidence type="ECO:0000256" key="5">
    <source>
        <dbReference type="ARBA" id="ARBA00022741"/>
    </source>
</evidence>
<dbReference type="InterPro" id="IPR009080">
    <property type="entry name" value="tRNAsynth_Ia_anticodon-bd"/>
</dbReference>
<feature type="domain" description="Valyl-tRNA synthetase tRNA-binding arm" evidence="15">
    <location>
        <begin position="824"/>
        <end position="887"/>
    </location>
</feature>
<evidence type="ECO:0000256" key="1">
    <source>
        <dbReference type="ARBA" id="ARBA00004496"/>
    </source>
</evidence>
<dbReference type="NCBIfam" id="NF004349">
    <property type="entry name" value="PRK05729.1"/>
    <property type="match status" value="1"/>
</dbReference>
<dbReference type="InterPro" id="IPR037118">
    <property type="entry name" value="Val-tRNA_synth_C_sf"/>
</dbReference>
<evidence type="ECO:0000259" key="14">
    <source>
        <dbReference type="Pfam" id="PF08264"/>
    </source>
</evidence>
<dbReference type="InterPro" id="IPR013155">
    <property type="entry name" value="M/V/L/I-tRNA-synth_anticd-bd"/>
</dbReference>
<dbReference type="Gene3D" id="3.90.740.10">
    <property type="entry name" value="Valyl/Leucyl/Isoleucyl-tRNA synthetase, editing domain"/>
    <property type="match status" value="1"/>
</dbReference>
<dbReference type="InterPro" id="IPR009008">
    <property type="entry name" value="Val/Leu/Ile-tRNA-synth_edit"/>
</dbReference>
<dbReference type="AlphaFoldDB" id="A0A9D8KHW1"/>
<evidence type="ECO:0000259" key="15">
    <source>
        <dbReference type="Pfam" id="PF10458"/>
    </source>
</evidence>
<dbReference type="GO" id="GO:0005524">
    <property type="term" value="F:ATP binding"/>
    <property type="evidence" value="ECO:0007669"/>
    <property type="project" value="UniProtKB-UniRule"/>
</dbReference>
<dbReference type="EC" id="6.1.1.9" evidence="12"/>
<evidence type="ECO:0000256" key="11">
    <source>
        <dbReference type="ARBA" id="ARBA00060830"/>
    </source>
</evidence>
<feature type="domain" description="Methionyl/Valyl/Leucyl/Isoleucyl-tRNA synthetase anticodon-binding" evidence="14">
    <location>
        <begin position="610"/>
        <end position="765"/>
    </location>
</feature>
<evidence type="ECO:0000256" key="2">
    <source>
        <dbReference type="ARBA" id="ARBA00011245"/>
    </source>
</evidence>
<evidence type="ECO:0000256" key="12">
    <source>
        <dbReference type="HAMAP-Rule" id="MF_02004"/>
    </source>
</evidence>
<evidence type="ECO:0000256" key="7">
    <source>
        <dbReference type="ARBA" id="ARBA00022917"/>
    </source>
</evidence>
<comment type="similarity">
    <text evidence="11 12">Belongs to the class-I aminoacyl-tRNA synthetase family. ValS type 1 subfamily.</text>
</comment>
<evidence type="ECO:0000256" key="8">
    <source>
        <dbReference type="ARBA" id="ARBA00023054"/>
    </source>
</evidence>
<evidence type="ECO:0000313" key="17">
    <source>
        <dbReference type="Proteomes" id="UP000809273"/>
    </source>
</evidence>
<dbReference type="FunFam" id="1.10.730.10:FF:000014">
    <property type="entry name" value="Valine--tRNA ligase"/>
    <property type="match status" value="1"/>
</dbReference>
<dbReference type="PRINTS" id="PR00986">
    <property type="entry name" value="TRNASYNTHVAL"/>
</dbReference>
<dbReference type="Gene3D" id="3.40.50.620">
    <property type="entry name" value="HUPs"/>
    <property type="match status" value="2"/>
</dbReference>
<dbReference type="InterPro" id="IPR033705">
    <property type="entry name" value="Anticodon_Ia_Val"/>
</dbReference>
<keyword evidence="7 12" id="KW-0648">Protein biosynthesis</keyword>
<dbReference type="Gene3D" id="1.10.287.380">
    <property type="entry name" value="Valyl-tRNA synthetase, C-terminal domain"/>
    <property type="match status" value="1"/>
</dbReference>
<feature type="domain" description="Aminoacyl-tRNA synthetase class Ia" evidence="13">
    <location>
        <begin position="17"/>
        <end position="566"/>
    </location>
</feature>
<dbReference type="PANTHER" id="PTHR11946:SF93">
    <property type="entry name" value="VALINE--TRNA LIGASE, CHLOROPLASTIC_MITOCHONDRIAL 2"/>
    <property type="match status" value="1"/>
</dbReference>
<keyword evidence="5 12" id="KW-0547">Nucleotide-binding</keyword>
<comment type="function">
    <text evidence="12">Catalyzes the attachment of valine to tRNA(Val). As ValRS can inadvertently accommodate and process structurally similar amino acids such as threonine, to avoid such errors, it has a 'posttransfer' editing activity that hydrolyzes mischarged Thr-tRNA(Val) in a tRNA-dependent manner.</text>
</comment>
<dbReference type="GO" id="GO:0005829">
    <property type="term" value="C:cytosol"/>
    <property type="evidence" value="ECO:0007669"/>
    <property type="project" value="TreeGrafter"/>
</dbReference>
<dbReference type="InterPro" id="IPR019499">
    <property type="entry name" value="Val-tRNA_synth_tRNA-bd"/>
</dbReference>
<dbReference type="EMBL" id="JAFGIX010000085">
    <property type="protein sequence ID" value="MBN1574643.1"/>
    <property type="molecule type" value="Genomic_DNA"/>
</dbReference>
<dbReference type="InterPro" id="IPR001412">
    <property type="entry name" value="aa-tRNA-synth_I_CS"/>
</dbReference>
<feature type="coiled-coil region" evidence="12">
    <location>
        <begin position="822"/>
        <end position="849"/>
    </location>
</feature>
<comment type="subunit">
    <text evidence="2 12">Monomer.</text>
</comment>
<dbReference type="Pfam" id="PF08264">
    <property type="entry name" value="Anticodon_1"/>
    <property type="match status" value="1"/>
</dbReference>
<dbReference type="Pfam" id="PF00133">
    <property type="entry name" value="tRNA-synt_1"/>
    <property type="match status" value="1"/>
</dbReference>
<keyword evidence="3 12" id="KW-0963">Cytoplasm</keyword>
<dbReference type="PANTHER" id="PTHR11946">
    <property type="entry name" value="VALYL-TRNA SYNTHETASES"/>
    <property type="match status" value="1"/>
</dbReference>
<comment type="catalytic activity">
    <reaction evidence="10 12">
        <text>tRNA(Val) + L-valine + ATP = L-valyl-tRNA(Val) + AMP + diphosphate</text>
        <dbReference type="Rhea" id="RHEA:10704"/>
        <dbReference type="Rhea" id="RHEA-COMP:9672"/>
        <dbReference type="Rhea" id="RHEA-COMP:9708"/>
        <dbReference type="ChEBI" id="CHEBI:30616"/>
        <dbReference type="ChEBI" id="CHEBI:33019"/>
        <dbReference type="ChEBI" id="CHEBI:57762"/>
        <dbReference type="ChEBI" id="CHEBI:78442"/>
        <dbReference type="ChEBI" id="CHEBI:78537"/>
        <dbReference type="ChEBI" id="CHEBI:456215"/>
        <dbReference type="EC" id="6.1.1.9"/>
    </reaction>
</comment>
<keyword evidence="9 12" id="KW-0030">Aminoacyl-tRNA synthetase</keyword>
<dbReference type="SUPFAM" id="SSF50677">
    <property type="entry name" value="ValRS/IleRS/LeuRS editing domain"/>
    <property type="match status" value="1"/>
</dbReference>
<dbReference type="FunFam" id="3.40.50.620:FF:000032">
    <property type="entry name" value="Valine--tRNA ligase"/>
    <property type="match status" value="1"/>
</dbReference>
<dbReference type="SUPFAM" id="SSF46589">
    <property type="entry name" value="tRNA-binding arm"/>
    <property type="match status" value="1"/>
</dbReference>
<protein>
    <recommendedName>
        <fullName evidence="12">Valine--tRNA ligase</fullName>
        <ecNumber evidence="12">6.1.1.9</ecNumber>
    </recommendedName>
    <alternativeName>
        <fullName evidence="12">Valyl-tRNA synthetase</fullName>
        <shortName evidence="12">ValRS</shortName>
    </alternativeName>
</protein>
<dbReference type="InterPro" id="IPR010978">
    <property type="entry name" value="tRNA-bd_arm"/>
</dbReference>
<dbReference type="CDD" id="cd00817">
    <property type="entry name" value="ValRS_core"/>
    <property type="match status" value="1"/>
</dbReference>
<dbReference type="Proteomes" id="UP000809273">
    <property type="component" value="Unassembled WGS sequence"/>
</dbReference>
<dbReference type="FunFam" id="3.40.50.620:FF:000098">
    <property type="entry name" value="Valine--tRNA ligase"/>
    <property type="match status" value="1"/>
</dbReference>
<evidence type="ECO:0000313" key="16">
    <source>
        <dbReference type="EMBL" id="MBN1574643.1"/>
    </source>
</evidence>
<comment type="caution">
    <text evidence="16">The sequence shown here is derived from an EMBL/GenBank/DDBJ whole genome shotgun (WGS) entry which is preliminary data.</text>
</comment>
<comment type="subcellular location">
    <subcellularLocation>
        <location evidence="1 12">Cytoplasm</location>
    </subcellularLocation>
</comment>
<dbReference type="CDD" id="cd07962">
    <property type="entry name" value="Anticodon_Ia_Val"/>
    <property type="match status" value="1"/>
</dbReference>
<reference evidence="16" key="2">
    <citation type="submission" date="2021-01" db="EMBL/GenBank/DDBJ databases">
        <authorList>
            <person name="Hahn C.R."/>
            <person name="Youssef N.H."/>
            <person name="Elshahed M."/>
        </authorList>
    </citation>
    <scope>NUCLEOTIDE SEQUENCE</scope>
    <source>
        <strain evidence="16">Zod_Metabat.24</strain>
    </source>
</reference>
<dbReference type="HAMAP" id="MF_02004">
    <property type="entry name" value="Val_tRNA_synth_type1"/>
    <property type="match status" value="1"/>
</dbReference>
<evidence type="ECO:0000256" key="6">
    <source>
        <dbReference type="ARBA" id="ARBA00022840"/>
    </source>
</evidence>
<accession>A0A9D8KHW1</accession>
<dbReference type="Gene3D" id="1.10.730.10">
    <property type="entry name" value="Isoleucyl-tRNA Synthetase, Domain 1"/>
    <property type="match status" value="1"/>
</dbReference>
<dbReference type="FunFam" id="3.90.740.10:FF:000005">
    <property type="entry name" value="Valine--tRNA ligase, mitochondrial"/>
    <property type="match status" value="1"/>
</dbReference>
<dbReference type="GO" id="GO:0006438">
    <property type="term" value="P:valyl-tRNA aminoacylation"/>
    <property type="evidence" value="ECO:0007669"/>
    <property type="project" value="UniProtKB-UniRule"/>
</dbReference>
<dbReference type="InterPro" id="IPR014729">
    <property type="entry name" value="Rossmann-like_a/b/a_fold"/>
</dbReference>
<feature type="binding site" evidence="12">
    <location>
        <position position="529"/>
    </location>
    <ligand>
        <name>ATP</name>
        <dbReference type="ChEBI" id="CHEBI:30616"/>
    </ligand>
</feature>
<dbReference type="GO" id="GO:0004832">
    <property type="term" value="F:valine-tRNA ligase activity"/>
    <property type="evidence" value="ECO:0007669"/>
    <property type="project" value="UniProtKB-UniRule"/>
</dbReference>
<comment type="domain">
    <text evidence="12">The C-terminal coiled-coil domain is crucial for aminoacylation activity.</text>
</comment>
<dbReference type="FunFam" id="1.10.287.380:FF:000001">
    <property type="entry name" value="Valine--tRNA ligase"/>
    <property type="match status" value="1"/>
</dbReference>
<evidence type="ECO:0000256" key="10">
    <source>
        <dbReference type="ARBA" id="ARBA00047552"/>
    </source>
</evidence>
<dbReference type="InterPro" id="IPR002303">
    <property type="entry name" value="Valyl-tRNA_ligase"/>
</dbReference>
<evidence type="ECO:0000256" key="9">
    <source>
        <dbReference type="ARBA" id="ARBA00023146"/>
    </source>
</evidence>
<feature type="short sequence motif" description="'HIGH' region" evidence="12">
    <location>
        <begin position="46"/>
        <end position="56"/>
    </location>
</feature>
<organism evidence="16 17">
    <name type="scientific">Candidatus Zymogenus saltonus</name>
    <dbReference type="NCBI Taxonomy" id="2844893"/>
    <lineage>
        <taxon>Bacteria</taxon>
        <taxon>Deltaproteobacteria</taxon>
        <taxon>Candidatus Zymogenia</taxon>
        <taxon>Candidatus Zymogeniales</taxon>
        <taxon>Candidatus Zymogenaceae</taxon>
        <taxon>Candidatus Zymogenus</taxon>
    </lineage>
</organism>